<evidence type="ECO:0000256" key="1">
    <source>
        <dbReference type="ARBA" id="ARBA00022741"/>
    </source>
</evidence>
<keyword evidence="5" id="KW-0472">Membrane</keyword>
<dbReference type="Gene3D" id="3.40.50.300">
    <property type="entry name" value="P-loop containing nucleotide triphosphate hydrolases"/>
    <property type="match status" value="1"/>
</dbReference>
<proteinExistence type="predicted"/>
<dbReference type="InterPro" id="IPR000330">
    <property type="entry name" value="SNF2_N"/>
</dbReference>
<evidence type="ECO:0000313" key="9">
    <source>
        <dbReference type="Proteomes" id="UP000290288"/>
    </source>
</evidence>
<evidence type="ECO:0000313" key="8">
    <source>
        <dbReference type="EMBL" id="RXW14189.1"/>
    </source>
</evidence>
<keyword evidence="5" id="KW-1133">Transmembrane helix</keyword>
<dbReference type="SUPFAM" id="SSF52540">
    <property type="entry name" value="P-loop containing nucleoside triphosphate hydrolases"/>
    <property type="match status" value="2"/>
</dbReference>
<organism evidence="8 9">
    <name type="scientific">Candolleomyces aberdarensis</name>
    <dbReference type="NCBI Taxonomy" id="2316362"/>
    <lineage>
        <taxon>Eukaryota</taxon>
        <taxon>Fungi</taxon>
        <taxon>Dikarya</taxon>
        <taxon>Basidiomycota</taxon>
        <taxon>Agaricomycotina</taxon>
        <taxon>Agaricomycetes</taxon>
        <taxon>Agaricomycetidae</taxon>
        <taxon>Agaricales</taxon>
        <taxon>Agaricineae</taxon>
        <taxon>Psathyrellaceae</taxon>
        <taxon>Candolleomyces</taxon>
    </lineage>
</organism>
<accession>A0A4Q2D4Z8</accession>
<dbReference type="SMART" id="SM00487">
    <property type="entry name" value="DEXDc"/>
    <property type="match status" value="1"/>
</dbReference>
<keyword evidence="1" id="KW-0547">Nucleotide-binding</keyword>
<keyword evidence="5" id="KW-0812">Transmembrane</keyword>
<feature type="domain" description="Helicase ATP-binding" evidence="6">
    <location>
        <begin position="411"/>
        <end position="641"/>
    </location>
</feature>
<evidence type="ECO:0000256" key="4">
    <source>
        <dbReference type="SAM" id="Coils"/>
    </source>
</evidence>
<keyword evidence="2" id="KW-0378">Hydrolase</keyword>
<dbReference type="Proteomes" id="UP000290288">
    <property type="component" value="Unassembled WGS sequence"/>
</dbReference>
<sequence length="942" mass="106403">MPTPTPATTLARIWGTADGAPWNYPAWQSRTGVFGGFHESESTLLPPEFSREQVENILKYLRHLNSIQHEEDRNKFARGLSSDDDIWPGRLLWNNWIKKMMSGQWRVHQTIAEVLSSMSIHPSQIMVDERDFTRKPSGETYIPMALDKIGQVLFGPDALTTSGLLKTKLRHLLGLIVTRTWENASRTSLARASRYPIVKGNAIALFNALDTEKLTKQKISAAIRSATQWEDLAKEFDVSEDIEAVEKIQDELAAMMEELGALKTRKSSKNKPLPKKKIQKLKALAQNEDVEDLIQEYEAFVANADPEPLMPLADRLQITFAEPHDGTPDPGVEIEAKWTTNQVLLKLNFSQGNLPFPFNRILDPQGLTPWQEEWVKVLESPTSSSRLKRLAFHWHQAVGIHAALRMIFCDEPTALHGNGILFADEVGLGKTYQSGGIIGFYIELYMRQHSQSENTTIPHIIQTRPYLRGQAKVPNLPHLILVPGTIVAQWVHELQVLFKPNAVVILLYPSNLSEREWFWGPDGPFAQTKLPPFQRIILAPHSALSQDFSLLYTAKREAHLKPWDHPEPRSDYNVNIQKTLFHQEYSVVVLDESQNFRNNGPKHSAALRVLEQANIRVVLTATPLQTSTKDLAAAGRLANIPYFFSDKLAEQLRQDERLLRRARREKQADSIEDEDQCPVRELQQSISRRFHDKFEGRVIRRTAQSLDFEGKLLIDLPEMKIIHAPVRLTEREIKIIEDDIAENEAELTTSGSSAVSRSFYIGHRLGVAYARSKEEKKKNPKIPVFVTIEMWELVKGTKIDIAALLSVHFTTSDLAPEVIFTDGSPFFPPIPPSFPVKRTNKIIIYLEFSSLIALLRNILKLRGIDSLAIDGQTSFTKRGAIIEKFSKSKDLNVLIISKVGGVGANLSAANYIIFIVCFLLCFSSVLFSCESTLEGPAMECSR</sequence>
<keyword evidence="9" id="KW-1185">Reference proteome</keyword>
<evidence type="ECO:0000256" key="3">
    <source>
        <dbReference type="ARBA" id="ARBA00022840"/>
    </source>
</evidence>
<dbReference type="STRING" id="2316362.A0A4Q2D4Z8"/>
<name>A0A4Q2D4Z8_9AGAR</name>
<keyword evidence="3" id="KW-0067">ATP-binding</keyword>
<dbReference type="PROSITE" id="PS51194">
    <property type="entry name" value="HELICASE_CTER"/>
    <property type="match status" value="1"/>
</dbReference>
<protein>
    <recommendedName>
        <fullName evidence="10">Helicase ATP-binding domain-containing protein</fullName>
    </recommendedName>
</protein>
<dbReference type="OrthoDB" id="3270319at2759"/>
<evidence type="ECO:0000259" key="6">
    <source>
        <dbReference type="PROSITE" id="PS51192"/>
    </source>
</evidence>
<dbReference type="PANTHER" id="PTHR10799">
    <property type="entry name" value="SNF2/RAD54 HELICASE FAMILY"/>
    <property type="match status" value="1"/>
</dbReference>
<evidence type="ECO:0000256" key="5">
    <source>
        <dbReference type="SAM" id="Phobius"/>
    </source>
</evidence>
<dbReference type="PROSITE" id="PS51192">
    <property type="entry name" value="HELICASE_ATP_BIND_1"/>
    <property type="match status" value="1"/>
</dbReference>
<dbReference type="CDD" id="cd18793">
    <property type="entry name" value="SF2_C_SNF"/>
    <property type="match status" value="1"/>
</dbReference>
<evidence type="ECO:0000259" key="7">
    <source>
        <dbReference type="PROSITE" id="PS51194"/>
    </source>
</evidence>
<dbReference type="GO" id="GO:0005524">
    <property type="term" value="F:ATP binding"/>
    <property type="evidence" value="ECO:0007669"/>
    <property type="project" value="InterPro"/>
</dbReference>
<dbReference type="AlphaFoldDB" id="A0A4Q2D4Z8"/>
<dbReference type="InterPro" id="IPR038718">
    <property type="entry name" value="SNF2-like_sf"/>
</dbReference>
<feature type="coiled-coil region" evidence="4">
    <location>
        <begin position="238"/>
        <end position="265"/>
    </location>
</feature>
<dbReference type="Pfam" id="PF00176">
    <property type="entry name" value="SNF2-rel_dom"/>
    <property type="match status" value="1"/>
</dbReference>
<evidence type="ECO:0000256" key="2">
    <source>
        <dbReference type="ARBA" id="ARBA00022801"/>
    </source>
</evidence>
<dbReference type="InterPro" id="IPR001650">
    <property type="entry name" value="Helicase_C-like"/>
</dbReference>
<dbReference type="GO" id="GO:0016787">
    <property type="term" value="F:hydrolase activity"/>
    <property type="evidence" value="ECO:0007669"/>
    <property type="project" value="UniProtKB-KW"/>
</dbReference>
<gene>
    <name evidence="8" type="ORF">EST38_g11666</name>
</gene>
<keyword evidence="4" id="KW-0175">Coiled coil</keyword>
<feature type="domain" description="Helicase C-terminal" evidence="7">
    <location>
        <begin position="829"/>
        <end position="942"/>
    </location>
</feature>
<evidence type="ECO:0008006" key="10">
    <source>
        <dbReference type="Google" id="ProtNLM"/>
    </source>
</evidence>
<dbReference type="InterPro" id="IPR014001">
    <property type="entry name" value="Helicase_ATP-bd"/>
</dbReference>
<reference evidence="8 9" key="1">
    <citation type="submission" date="2019-01" db="EMBL/GenBank/DDBJ databases">
        <title>Draft genome sequence of Psathyrella aberdarensis IHI B618.</title>
        <authorList>
            <person name="Buettner E."/>
            <person name="Kellner H."/>
        </authorList>
    </citation>
    <scope>NUCLEOTIDE SEQUENCE [LARGE SCALE GENOMIC DNA]</scope>
    <source>
        <strain evidence="8 9">IHI B618</strain>
    </source>
</reference>
<feature type="transmembrane region" description="Helical" evidence="5">
    <location>
        <begin position="908"/>
        <end position="928"/>
    </location>
</feature>
<dbReference type="InterPro" id="IPR049730">
    <property type="entry name" value="SNF2/RAD54-like_C"/>
</dbReference>
<dbReference type="InterPro" id="IPR027417">
    <property type="entry name" value="P-loop_NTPase"/>
</dbReference>
<dbReference type="Gene3D" id="3.40.50.10810">
    <property type="entry name" value="Tandem AAA-ATPase domain"/>
    <property type="match status" value="1"/>
</dbReference>
<dbReference type="EMBL" id="SDEE01000749">
    <property type="protein sequence ID" value="RXW14189.1"/>
    <property type="molecule type" value="Genomic_DNA"/>
</dbReference>
<comment type="caution">
    <text evidence="8">The sequence shown here is derived from an EMBL/GenBank/DDBJ whole genome shotgun (WGS) entry which is preliminary data.</text>
</comment>
<dbReference type="Pfam" id="PF00271">
    <property type="entry name" value="Helicase_C"/>
    <property type="match status" value="1"/>
</dbReference>